<dbReference type="SMART" id="SM00220">
    <property type="entry name" value="S_TKc"/>
    <property type="match status" value="2"/>
</dbReference>
<evidence type="ECO:0000256" key="10">
    <source>
        <dbReference type="PROSITE-ProRule" id="PRU10141"/>
    </source>
</evidence>
<dbReference type="CDD" id="cd16655">
    <property type="entry name" value="RING-Ubox_WDSUB1-like"/>
    <property type="match status" value="1"/>
</dbReference>
<sequence length="1063" mass="120273">MATSEAKQQKVYVCLPPNYNEGKHILSWALSQFPKDETTIVVSLIFTAAKNFPDNKVLLNMWRQSMNETLEKHRTQCAIQKFKAEKLMHDNDDPVKGILELIDLIGIKNLVMGAAPNGKMSTLVAEKANPACKIWFVRKGNLIFTRYPKSDFPETTSEENDVGLNVALRLMLQDGYGEASKLRKMANEESKRREELEKEMLGTYEKVLLLMNNVETEFHRREKLHQKETEEIQTTENNKKDLLRREIEQLKLENQLLRNQRNDNLIQLDELNKQKLELENHISSLKRDNNKLKQERDNAIKEARDLRNQKEQTIVNSDFTLSSPFSSSELEQATRNFSDSLKIGEGGFGCVYKGCLRKTTVAIKKLNSESLQGLSQFQQEVAILTTVRHPNLVTLIGSCSEISALVYEFLHNGSLEDRLARSNNTPPLAWQARTRIISEICLALVFLHSNKPHLVIHGDLKPENILLDDNFTSKLSDFGISRIIKPSDTNTTAFYQTTHPTGTFAYIDPQFLSTGELTTKSDVYSFGIIVLRLLTGKPPLNITSEVQEAMRSGRLQSIVDESAGKWPFEIAKKLAKLGLRCADMSRRRRPDMNQEIMRDPYIAADGFTYEAEAIKTWLNTGHSTYPKSDIPEGTSEENDIALDMTLRLMLQDKNQEASKLRKMASEESKRQAELENHISSLQQENDKLKQEWDNAIKEAQELRNQKEHTFVRSDIALSSQISSTELEQATQNFSDSLKIGEGGFGCVYKGSLRKTTVAIKKLNSESLQGLSQFQQEVAILTTVRHPNVVTLIGSCSEISALVYEFLPNGSLEDRLACANNTFSLTWQARTRIISEIFLALVFLHSNKPQLVIHGDLKPENILLDKNYMSKLSDFGISRIIKQSDTNTTAFYHTIHPAGTFAYVDPQFLLTGQLTTKSDVYSFGIIVLRLLTGKPPLNIASEVEDAMQCGRLQSRVDESAGKWPFEIAKKLAKLGLRCADMSRRRRPDMNHVWAMIEPLVKAASQSAELQSVGESTSKEEHIPAHFICPILQDIMKDPCIAADGFTYETEAIKTWLKTGHNTYL</sequence>
<feature type="coiled-coil region" evidence="11">
    <location>
        <begin position="650"/>
        <end position="709"/>
    </location>
</feature>
<organism evidence="14 15">
    <name type="scientific">Rhynchospora tenuis</name>
    <dbReference type="NCBI Taxonomy" id="198213"/>
    <lineage>
        <taxon>Eukaryota</taxon>
        <taxon>Viridiplantae</taxon>
        <taxon>Streptophyta</taxon>
        <taxon>Embryophyta</taxon>
        <taxon>Tracheophyta</taxon>
        <taxon>Spermatophyta</taxon>
        <taxon>Magnoliopsida</taxon>
        <taxon>Liliopsida</taxon>
        <taxon>Poales</taxon>
        <taxon>Cyperaceae</taxon>
        <taxon>Cyperoideae</taxon>
        <taxon>Rhynchosporeae</taxon>
        <taxon>Rhynchospora</taxon>
    </lineage>
</organism>
<keyword evidence="4" id="KW-0723">Serine/threonine-protein kinase</keyword>
<dbReference type="PROSITE" id="PS00108">
    <property type="entry name" value="PROTEIN_KINASE_ST"/>
    <property type="match status" value="2"/>
</dbReference>
<dbReference type="FunFam" id="3.30.200.20:FF:000162">
    <property type="entry name" value="Adenine nucleotide alpha hydrolase-like domain kinase"/>
    <property type="match status" value="1"/>
</dbReference>
<keyword evidence="11" id="KW-0175">Coiled coil</keyword>
<evidence type="ECO:0000256" key="3">
    <source>
        <dbReference type="ARBA" id="ARBA00012483"/>
    </source>
</evidence>
<evidence type="ECO:0000313" key="15">
    <source>
        <dbReference type="Proteomes" id="UP001210211"/>
    </source>
</evidence>
<keyword evidence="9 10" id="KW-0067">ATP-binding</keyword>
<comment type="catalytic activity">
    <reaction evidence="1">
        <text>S-ubiquitinyl-[E2 ubiquitin-conjugating enzyme]-L-cysteine + [acceptor protein]-L-lysine = [E2 ubiquitin-conjugating enzyme]-L-cysteine + N(6)-ubiquitinyl-[acceptor protein]-L-lysine.</text>
        <dbReference type="EC" id="2.3.2.27"/>
    </reaction>
</comment>
<dbReference type="PROSITE" id="PS51698">
    <property type="entry name" value="U_BOX"/>
    <property type="match status" value="1"/>
</dbReference>
<name>A0AAD5ZAD3_9POAL</name>
<evidence type="ECO:0000313" key="14">
    <source>
        <dbReference type="EMBL" id="KAJ3689818.1"/>
    </source>
</evidence>
<dbReference type="InterPro" id="IPR011009">
    <property type="entry name" value="Kinase-like_dom_sf"/>
</dbReference>
<evidence type="ECO:0000256" key="9">
    <source>
        <dbReference type="ARBA" id="ARBA00022840"/>
    </source>
</evidence>
<keyword evidence="5" id="KW-0808">Transferase</keyword>
<feature type="domain" description="Protein kinase" evidence="12">
    <location>
        <begin position="733"/>
        <end position="999"/>
    </location>
</feature>
<dbReference type="Gene3D" id="1.10.510.10">
    <property type="entry name" value="Transferase(Phosphotransferase) domain 1"/>
    <property type="match status" value="2"/>
</dbReference>
<evidence type="ECO:0000256" key="4">
    <source>
        <dbReference type="ARBA" id="ARBA00022527"/>
    </source>
</evidence>
<feature type="binding site" evidence="10">
    <location>
        <position position="761"/>
    </location>
    <ligand>
        <name>ATP</name>
        <dbReference type="ChEBI" id="CHEBI:30616"/>
    </ligand>
</feature>
<keyword evidence="8" id="KW-0833">Ubl conjugation pathway</keyword>
<comment type="caution">
    <text evidence="14">The sequence shown here is derived from an EMBL/GenBank/DDBJ whole genome shotgun (WGS) entry which is preliminary data.</text>
</comment>
<dbReference type="PROSITE" id="PS00107">
    <property type="entry name" value="PROTEIN_KINASE_ATP"/>
    <property type="match status" value="2"/>
</dbReference>
<evidence type="ECO:0000256" key="8">
    <source>
        <dbReference type="ARBA" id="ARBA00022786"/>
    </source>
</evidence>
<dbReference type="Pfam" id="PF00069">
    <property type="entry name" value="Pkinase"/>
    <property type="match status" value="2"/>
</dbReference>
<dbReference type="GO" id="GO:0016567">
    <property type="term" value="P:protein ubiquitination"/>
    <property type="evidence" value="ECO:0007669"/>
    <property type="project" value="InterPro"/>
</dbReference>
<dbReference type="GO" id="GO:0005524">
    <property type="term" value="F:ATP binding"/>
    <property type="evidence" value="ECO:0007669"/>
    <property type="project" value="UniProtKB-UniRule"/>
</dbReference>
<dbReference type="InterPro" id="IPR000719">
    <property type="entry name" value="Prot_kinase_dom"/>
</dbReference>
<dbReference type="Proteomes" id="UP001210211">
    <property type="component" value="Unassembled WGS sequence"/>
</dbReference>
<evidence type="ECO:0000256" key="6">
    <source>
        <dbReference type="ARBA" id="ARBA00022741"/>
    </source>
</evidence>
<dbReference type="GO" id="GO:0061630">
    <property type="term" value="F:ubiquitin protein ligase activity"/>
    <property type="evidence" value="ECO:0007669"/>
    <property type="project" value="UniProtKB-EC"/>
</dbReference>
<dbReference type="EC" id="2.3.2.27" evidence="3"/>
<dbReference type="SUPFAM" id="SSF57850">
    <property type="entry name" value="RING/U-box"/>
    <property type="match status" value="2"/>
</dbReference>
<keyword evidence="15" id="KW-1185">Reference proteome</keyword>
<feature type="domain" description="U-box" evidence="13">
    <location>
        <begin position="1020"/>
        <end position="1063"/>
    </location>
</feature>
<accession>A0AAD5ZAD3</accession>
<evidence type="ECO:0000259" key="13">
    <source>
        <dbReference type="PROSITE" id="PS51698"/>
    </source>
</evidence>
<dbReference type="GO" id="GO:0004674">
    <property type="term" value="F:protein serine/threonine kinase activity"/>
    <property type="evidence" value="ECO:0007669"/>
    <property type="project" value="UniProtKB-KW"/>
</dbReference>
<dbReference type="Gene3D" id="3.30.200.20">
    <property type="entry name" value="Phosphorylase Kinase, domain 1"/>
    <property type="match status" value="2"/>
</dbReference>
<dbReference type="PANTHER" id="PTHR45647">
    <property type="entry name" value="OS02G0152300 PROTEIN"/>
    <property type="match status" value="1"/>
</dbReference>
<dbReference type="PROSITE" id="PS50011">
    <property type="entry name" value="PROTEIN_KINASE_DOM"/>
    <property type="match status" value="2"/>
</dbReference>
<gene>
    <name evidence="14" type="ORF">LUZ61_018982</name>
</gene>
<keyword evidence="7" id="KW-0418">Kinase</keyword>
<keyword evidence="6 10" id="KW-0547">Nucleotide-binding</keyword>
<dbReference type="Gene3D" id="3.30.40.10">
    <property type="entry name" value="Zinc/RING finger domain, C3HC4 (zinc finger)"/>
    <property type="match status" value="2"/>
</dbReference>
<reference evidence="14 15" key="1">
    <citation type="journal article" date="2022" name="Cell">
        <title>Repeat-based holocentromeres influence genome architecture and karyotype evolution.</title>
        <authorList>
            <person name="Hofstatter P.G."/>
            <person name="Thangavel G."/>
            <person name="Lux T."/>
            <person name="Neumann P."/>
            <person name="Vondrak T."/>
            <person name="Novak P."/>
            <person name="Zhang M."/>
            <person name="Costa L."/>
            <person name="Castellani M."/>
            <person name="Scott A."/>
            <person name="Toegelov H."/>
            <person name="Fuchs J."/>
            <person name="Mata-Sucre Y."/>
            <person name="Dias Y."/>
            <person name="Vanzela A.L.L."/>
            <person name="Huettel B."/>
            <person name="Almeida C.C.S."/>
            <person name="Simkova H."/>
            <person name="Souza G."/>
            <person name="Pedrosa-Harand A."/>
            <person name="Macas J."/>
            <person name="Mayer K.F.X."/>
            <person name="Houben A."/>
            <person name="Marques A."/>
        </authorList>
    </citation>
    <scope>NUCLEOTIDE SEQUENCE [LARGE SCALE GENOMIC DNA]</scope>
    <source>
        <strain evidence="14">RhyTen1mFocal</strain>
    </source>
</reference>
<feature type="domain" description="Protein kinase" evidence="12">
    <location>
        <begin position="337"/>
        <end position="602"/>
    </location>
</feature>
<evidence type="ECO:0000256" key="11">
    <source>
        <dbReference type="SAM" id="Coils"/>
    </source>
</evidence>
<feature type="binding site" evidence="10">
    <location>
        <position position="365"/>
    </location>
    <ligand>
        <name>ATP</name>
        <dbReference type="ChEBI" id="CHEBI:30616"/>
    </ligand>
</feature>
<evidence type="ECO:0000256" key="2">
    <source>
        <dbReference type="ARBA" id="ARBA00004906"/>
    </source>
</evidence>
<dbReference type="InterPro" id="IPR003613">
    <property type="entry name" value="Ubox_domain"/>
</dbReference>
<evidence type="ECO:0000256" key="1">
    <source>
        <dbReference type="ARBA" id="ARBA00000900"/>
    </source>
</evidence>
<comment type="pathway">
    <text evidence="2">Protein modification; protein ubiquitination.</text>
</comment>
<dbReference type="InterPro" id="IPR008271">
    <property type="entry name" value="Ser/Thr_kinase_AS"/>
</dbReference>
<dbReference type="EMBL" id="JAMRDG010000002">
    <property type="protein sequence ID" value="KAJ3689818.1"/>
    <property type="molecule type" value="Genomic_DNA"/>
</dbReference>
<proteinExistence type="predicted"/>
<feature type="coiled-coil region" evidence="11">
    <location>
        <begin position="179"/>
        <end position="316"/>
    </location>
</feature>
<dbReference type="PANTHER" id="PTHR45647:SF100">
    <property type="entry name" value="U-BOX DOMAIN-CONTAINING PROTEIN 33"/>
    <property type="match status" value="1"/>
</dbReference>
<evidence type="ECO:0000256" key="5">
    <source>
        <dbReference type="ARBA" id="ARBA00022679"/>
    </source>
</evidence>
<dbReference type="InterPro" id="IPR013083">
    <property type="entry name" value="Znf_RING/FYVE/PHD"/>
</dbReference>
<dbReference type="SMART" id="SM00504">
    <property type="entry name" value="Ubox"/>
    <property type="match status" value="2"/>
</dbReference>
<dbReference type="Pfam" id="PF04564">
    <property type="entry name" value="U-box"/>
    <property type="match status" value="1"/>
</dbReference>
<dbReference type="InterPro" id="IPR051348">
    <property type="entry name" value="U-box_ubiquitin_ligases"/>
</dbReference>
<dbReference type="AlphaFoldDB" id="A0AAD5ZAD3"/>
<dbReference type="FunFam" id="3.30.200.20:FF:000039">
    <property type="entry name" value="receptor-like protein kinase FERONIA"/>
    <property type="match status" value="1"/>
</dbReference>
<evidence type="ECO:0000259" key="12">
    <source>
        <dbReference type="PROSITE" id="PS50011"/>
    </source>
</evidence>
<evidence type="ECO:0000256" key="7">
    <source>
        <dbReference type="ARBA" id="ARBA00022777"/>
    </source>
</evidence>
<dbReference type="InterPro" id="IPR017441">
    <property type="entry name" value="Protein_kinase_ATP_BS"/>
</dbReference>
<dbReference type="CDD" id="cd14066">
    <property type="entry name" value="STKc_IRAK"/>
    <property type="match status" value="1"/>
</dbReference>
<protein>
    <recommendedName>
        <fullName evidence="3">RING-type E3 ubiquitin transferase</fullName>
        <ecNumber evidence="3">2.3.2.27</ecNumber>
    </recommendedName>
</protein>
<dbReference type="SUPFAM" id="SSF56112">
    <property type="entry name" value="Protein kinase-like (PK-like)"/>
    <property type="match status" value="2"/>
</dbReference>